<dbReference type="AlphaFoldDB" id="A0A4Z2IK61"/>
<comment type="caution">
    <text evidence="1">The sequence shown here is derived from an EMBL/GenBank/DDBJ whole genome shotgun (WGS) entry which is preliminary data.</text>
</comment>
<organism evidence="1 2">
    <name type="scientific">Liparis tanakae</name>
    <name type="common">Tanaka's snailfish</name>
    <dbReference type="NCBI Taxonomy" id="230148"/>
    <lineage>
        <taxon>Eukaryota</taxon>
        <taxon>Metazoa</taxon>
        <taxon>Chordata</taxon>
        <taxon>Craniata</taxon>
        <taxon>Vertebrata</taxon>
        <taxon>Euteleostomi</taxon>
        <taxon>Actinopterygii</taxon>
        <taxon>Neopterygii</taxon>
        <taxon>Teleostei</taxon>
        <taxon>Neoteleostei</taxon>
        <taxon>Acanthomorphata</taxon>
        <taxon>Eupercaria</taxon>
        <taxon>Perciformes</taxon>
        <taxon>Cottioidei</taxon>
        <taxon>Cottales</taxon>
        <taxon>Liparidae</taxon>
        <taxon>Liparis</taxon>
    </lineage>
</organism>
<dbReference type="Proteomes" id="UP000314294">
    <property type="component" value="Unassembled WGS sequence"/>
</dbReference>
<name>A0A4Z2IK61_9TELE</name>
<accession>A0A4Z2IK61</accession>
<protein>
    <submittedName>
        <fullName evidence="1">Uncharacterized protein</fullName>
    </submittedName>
</protein>
<evidence type="ECO:0000313" key="2">
    <source>
        <dbReference type="Proteomes" id="UP000314294"/>
    </source>
</evidence>
<dbReference type="EMBL" id="SRLO01000080">
    <property type="protein sequence ID" value="TNN77662.1"/>
    <property type="molecule type" value="Genomic_DNA"/>
</dbReference>
<gene>
    <name evidence="1" type="ORF">EYF80_011960</name>
</gene>
<keyword evidence="2" id="KW-1185">Reference proteome</keyword>
<sequence length="79" mass="8919">MNSSILFIAPMKKMILNWDIPIVTRLHRKMGENTDCRKVRTGLSRIGRGPNLSIRIPSGRVVALSKKDPMVKPRFSISS</sequence>
<reference evidence="1 2" key="1">
    <citation type="submission" date="2019-03" db="EMBL/GenBank/DDBJ databases">
        <title>First draft genome of Liparis tanakae, snailfish: a comprehensive survey of snailfish specific genes.</title>
        <authorList>
            <person name="Kim W."/>
            <person name="Song I."/>
            <person name="Jeong J.-H."/>
            <person name="Kim D."/>
            <person name="Kim S."/>
            <person name="Ryu S."/>
            <person name="Song J.Y."/>
            <person name="Lee S.K."/>
        </authorList>
    </citation>
    <scope>NUCLEOTIDE SEQUENCE [LARGE SCALE GENOMIC DNA]</scope>
    <source>
        <tissue evidence="1">Muscle</tissue>
    </source>
</reference>
<proteinExistence type="predicted"/>
<evidence type="ECO:0000313" key="1">
    <source>
        <dbReference type="EMBL" id="TNN77662.1"/>
    </source>
</evidence>